<dbReference type="GO" id="GO:0006508">
    <property type="term" value="P:proteolysis"/>
    <property type="evidence" value="ECO:0007669"/>
    <property type="project" value="InterPro"/>
</dbReference>
<dbReference type="Pfam" id="PF00656">
    <property type="entry name" value="Peptidase_C14"/>
    <property type="match status" value="2"/>
</dbReference>
<dbReference type="OrthoDB" id="3223806at2759"/>
<evidence type="ECO:0000313" key="4">
    <source>
        <dbReference type="Proteomes" id="UP000325315"/>
    </source>
</evidence>
<dbReference type="AlphaFoldDB" id="A0A5B6W9X6"/>
<keyword evidence="4" id="KW-1185">Reference proteome</keyword>
<comment type="similarity">
    <text evidence="1">Belongs to the peptidase C14B family.</text>
</comment>
<dbReference type="Proteomes" id="UP000325315">
    <property type="component" value="Unassembled WGS sequence"/>
</dbReference>
<feature type="domain" description="Peptidase C14 caspase" evidence="2">
    <location>
        <begin position="2"/>
        <end position="307"/>
    </location>
</feature>
<dbReference type="GO" id="GO:0004197">
    <property type="term" value="F:cysteine-type endopeptidase activity"/>
    <property type="evidence" value="ECO:0007669"/>
    <property type="project" value="InterPro"/>
</dbReference>
<evidence type="ECO:0000256" key="1">
    <source>
        <dbReference type="ARBA" id="ARBA00009005"/>
    </source>
</evidence>
<feature type="domain" description="Peptidase C14 caspase" evidence="2">
    <location>
        <begin position="335"/>
        <end position="632"/>
    </location>
</feature>
<dbReference type="EMBL" id="SMMG02000004">
    <property type="protein sequence ID" value="KAA3478360.1"/>
    <property type="molecule type" value="Genomic_DNA"/>
</dbReference>
<dbReference type="PANTHER" id="PTHR48104">
    <property type="entry name" value="METACASPASE-4"/>
    <property type="match status" value="1"/>
</dbReference>
<proteinExistence type="inferred from homology"/>
<organism evidence="3 4">
    <name type="scientific">Gossypium australe</name>
    <dbReference type="NCBI Taxonomy" id="47621"/>
    <lineage>
        <taxon>Eukaryota</taxon>
        <taxon>Viridiplantae</taxon>
        <taxon>Streptophyta</taxon>
        <taxon>Embryophyta</taxon>
        <taxon>Tracheophyta</taxon>
        <taxon>Spermatophyta</taxon>
        <taxon>Magnoliopsida</taxon>
        <taxon>eudicotyledons</taxon>
        <taxon>Gunneridae</taxon>
        <taxon>Pentapetalae</taxon>
        <taxon>rosids</taxon>
        <taxon>malvids</taxon>
        <taxon>Malvales</taxon>
        <taxon>Malvaceae</taxon>
        <taxon>Malvoideae</taxon>
        <taxon>Gossypium</taxon>
    </lineage>
</organism>
<dbReference type="InterPro" id="IPR050452">
    <property type="entry name" value="Metacaspase"/>
</dbReference>
<comment type="caution">
    <text evidence="3">The sequence shown here is derived from an EMBL/GenBank/DDBJ whole genome shotgun (WGS) entry which is preliminary data.</text>
</comment>
<dbReference type="GO" id="GO:0005737">
    <property type="term" value="C:cytoplasm"/>
    <property type="evidence" value="ECO:0007669"/>
    <property type="project" value="TreeGrafter"/>
</dbReference>
<accession>A0A5B6W9X6</accession>
<evidence type="ECO:0000259" key="2">
    <source>
        <dbReference type="Pfam" id="PF00656"/>
    </source>
</evidence>
<dbReference type="Gene3D" id="3.40.50.1460">
    <property type="match status" value="1"/>
</dbReference>
<evidence type="ECO:0000313" key="3">
    <source>
        <dbReference type="EMBL" id="KAA3478360.1"/>
    </source>
</evidence>
<protein>
    <submittedName>
        <fullName evidence="3">Metacaspase-9-like protein</fullName>
    </submittedName>
</protein>
<sequence length="645" mass="71314">MKTALLVGCNYPNTPYELKGCINDVHAIRDVILKRFNFDPQHVELITDEPGSLKMPTRANIMAGLTKMVKEAKEGDVLLFHFSGHGVEADMKPGRKDDAIVPCDLNLIYDVDIRHLIQQLPKETSFTIVSDSCHSGGLIDKEKEQIGPHSTLKGIAPSVDARKRGISLESLHQGLQTAANVINAASDVLGTTVAFSTGLDIVNNIGQLLTGIFRDNVSLKFRTSQEPRSLTEDEGILLSGCQADELSLDLEPSDKTQGKAYGAFTYSLQKIINETNGTLTNKQLVMNVRDEITSLGFHEQHPCLYCSDKNADTVFLATTPTPLALPLIKDLVHNKKAVLVGCNYPKTPYNLKGCINDVENIRRLIIERFNFDRRFIKVLTDNYIRGSWAMPTGIKIKAALYEMVRTARAGDVLFFYFSGHGTAVPVLKPGQPLRLDEAIVPCDFNLITDMDFRDLVNQLPKKVNFTILSDSCHSGGLIDKEKEQIGPNTLRKGEKSPECITRGKSIEFHVIHDIIDLVSDAAHQATNIAEQSFGFFGRDIVSLKFNHEAAKQKGLLDLQPHEDKGILVSGCEAYETSFDVVLDGKFYEAFTDAVVKVFTGRNVKISNKDLVTKAIDILKQNGFDQTPCLYCSNADLHADFLGEVA</sequence>
<gene>
    <name evidence="3" type="ORF">EPI10_012168</name>
</gene>
<dbReference type="InterPro" id="IPR029030">
    <property type="entry name" value="Caspase-like_dom_sf"/>
</dbReference>
<dbReference type="PANTHER" id="PTHR48104:SF7">
    <property type="entry name" value="METACASPASE-9"/>
    <property type="match status" value="1"/>
</dbReference>
<reference evidence="4" key="1">
    <citation type="journal article" date="2019" name="Plant Biotechnol. J.">
        <title>Genome sequencing of the Australian wild diploid species Gossypium australe highlights disease resistance and delayed gland morphogenesis.</title>
        <authorList>
            <person name="Cai Y."/>
            <person name="Cai X."/>
            <person name="Wang Q."/>
            <person name="Wang P."/>
            <person name="Zhang Y."/>
            <person name="Cai C."/>
            <person name="Xu Y."/>
            <person name="Wang K."/>
            <person name="Zhou Z."/>
            <person name="Wang C."/>
            <person name="Geng S."/>
            <person name="Li B."/>
            <person name="Dong Q."/>
            <person name="Hou Y."/>
            <person name="Wang H."/>
            <person name="Ai P."/>
            <person name="Liu Z."/>
            <person name="Yi F."/>
            <person name="Sun M."/>
            <person name="An G."/>
            <person name="Cheng J."/>
            <person name="Zhang Y."/>
            <person name="Shi Q."/>
            <person name="Xie Y."/>
            <person name="Shi X."/>
            <person name="Chang Y."/>
            <person name="Huang F."/>
            <person name="Chen Y."/>
            <person name="Hong S."/>
            <person name="Mi L."/>
            <person name="Sun Q."/>
            <person name="Zhang L."/>
            <person name="Zhou B."/>
            <person name="Peng R."/>
            <person name="Zhang X."/>
            <person name="Liu F."/>
        </authorList>
    </citation>
    <scope>NUCLEOTIDE SEQUENCE [LARGE SCALE GENOMIC DNA]</scope>
    <source>
        <strain evidence="4">cv. PA1801</strain>
    </source>
</reference>
<dbReference type="Gene3D" id="3.40.50.12660">
    <property type="match status" value="2"/>
</dbReference>
<name>A0A5B6W9X6_9ROSI</name>
<dbReference type="SUPFAM" id="SSF52129">
    <property type="entry name" value="Caspase-like"/>
    <property type="match status" value="1"/>
</dbReference>
<dbReference type="InterPro" id="IPR011600">
    <property type="entry name" value="Pept_C14_caspase"/>
</dbReference>